<name>A0A060ZDN6_9ACTN</name>
<evidence type="ECO:0008006" key="4">
    <source>
        <dbReference type="Google" id="ProtNLM"/>
    </source>
</evidence>
<feature type="compositionally biased region" description="Basic and acidic residues" evidence="1">
    <location>
        <begin position="34"/>
        <end position="46"/>
    </location>
</feature>
<dbReference type="HOGENOM" id="CLU_114133_0_0_11"/>
<dbReference type="PROSITE" id="PS51257">
    <property type="entry name" value="PROKAR_LIPOPROTEIN"/>
    <property type="match status" value="1"/>
</dbReference>
<dbReference type="GeneID" id="32464476"/>
<evidence type="ECO:0000313" key="3">
    <source>
        <dbReference type="EMBL" id="CDR02812.1"/>
    </source>
</evidence>
<accession>A0A060ZDN6</accession>
<evidence type="ECO:0000256" key="2">
    <source>
        <dbReference type="SAM" id="SignalP"/>
    </source>
</evidence>
<feature type="compositionally biased region" description="Polar residues" evidence="1">
    <location>
        <begin position="47"/>
        <end position="68"/>
    </location>
</feature>
<sequence>MGMTRAKKNAVGWIVSICVMAAGPVLTGCSADSTKAEDTKDVKETKGSTSTVRATPSPKGQSGDQSTAQGVVATWVTAVVEDRPKEACLAMATPATGGSPAKPGTEAMCGGDGPEAQQMADQIHRMHTSFTPDQPKSPPTVKVAEVPVTDKKATVDGEQITVDGQTLEAIVVSHSTGVKEDQVGVRIEAGVVAGRWYVTDLGLSVG</sequence>
<feature type="chain" id="PRO_5039207362" description="Lipoprotein" evidence="2">
    <location>
        <begin position="22"/>
        <end position="206"/>
    </location>
</feature>
<evidence type="ECO:0000256" key="1">
    <source>
        <dbReference type="SAM" id="MobiDB-lite"/>
    </source>
</evidence>
<proteinExistence type="predicted"/>
<keyword evidence="2" id="KW-0732">Signal</keyword>
<organism evidence="3">
    <name type="scientific">Streptomyces iranensis</name>
    <dbReference type="NCBI Taxonomy" id="576784"/>
    <lineage>
        <taxon>Bacteria</taxon>
        <taxon>Bacillati</taxon>
        <taxon>Actinomycetota</taxon>
        <taxon>Actinomycetes</taxon>
        <taxon>Kitasatosporales</taxon>
        <taxon>Streptomycetaceae</taxon>
        <taxon>Streptomyces</taxon>
        <taxon>Streptomyces violaceusniger group</taxon>
    </lineage>
</organism>
<feature type="signal peptide" evidence="2">
    <location>
        <begin position="1"/>
        <end position="21"/>
    </location>
</feature>
<gene>
    <name evidence="3" type="ORF">SIRAN924</name>
</gene>
<reference evidence="3" key="1">
    <citation type="submission" date="2014-05" db="EMBL/GenBank/DDBJ databases">
        <authorList>
            <person name="Horn Fabian"/>
        </authorList>
    </citation>
    <scope>NUCLEOTIDE SEQUENCE</scope>
</reference>
<dbReference type="AlphaFoldDB" id="A0A060ZDN6"/>
<protein>
    <recommendedName>
        <fullName evidence="4">Lipoprotein</fullName>
    </recommendedName>
</protein>
<dbReference type="EMBL" id="LK022848">
    <property type="protein sequence ID" value="CDR02812.1"/>
    <property type="molecule type" value="Genomic_DNA"/>
</dbReference>
<feature type="region of interest" description="Disordered" evidence="1">
    <location>
        <begin position="29"/>
        <end position="68"/>
    </location>
</feature>